<name>A0A976M6M7_THEOR</name>
<accession>A0A976M6M7</accession>
<dbReference type="AlphaFoldDB" id="A0A976M6M7"/>
<proteinExistence type="predicted"/>
<feature type="coiled-coil region" evidence="1">
    <location>
        <begin position="1123"/>
        <end position="1178"/>
    </location>
</feature>
<dbReference type="OrthoDB" id="361700at2759"/>
<evidence type="ECO:0000256" key="1">
    <source>
        <dbReference type="SAM" id="Coils"/>
    </source>
</evidence>
<dbReference type="EMBL" id="CP056065">
    <property type="protein sequence ID" value="UKJ88152.2"/>
    <property type="molecule type" value="Genomic_DNA"/>
</dbReference>
<dbReference type="Proteomes" id="UP000244803">
    <property type="component" value="Chromosome 1"/>
</dbReference>
<organism evidence="2 3">
    <name type="scientific">Theileria orientalis</name>
    <dbReference type="NCBI Taxonomy" id="68886"/>
    <lineage>
        <taxon>Eukaryota</taxon>
        <taxon>Sar</taxon>
        <taxon>Alveolata</taxon>
        <taxon>Apicomplexa</taxon>
        <taxon>Aconoidasida</taxon>
        <taxon>Piroplasmida</taxon>
        <taxon>Theileriidae</taxon>
        <taxon>Theileria</taxon>
    </lineage>
</organism>
<protein>
    <submittedName>
        <fullName evidence="2">Uncharacterized protein</fullName>
    </submittedName>
</protein>
<reference evidence="2" key="1">
    <citation type="submission" date="2022-07" db="EMBL/GenBank/DDBJ databases">
        <title>Evaluation of T. orientalis genome assembly methods using nanopore sequencing and analysis of variation between genomes.</title>
        <authorList>
            <person name="Yam J."/>
            <person name="Micallef M.L."/>
            <person name="Liu M."/>
            <person name="Djordjevic S.P."/>
            <person name="Bogema D.R."/>
            <person name="Jenkins C."/>
        </authorList>
    </citation>
    <scope>NUCLEOTIDE SEQUENCE</scope>
    <source>
        <strain evidence="2">Fish Creek</strain>
    </source>
</reference>
<sequence length="1201" mass="137998">MHFIRKINKNVQESFSIINEGIQITNGILEIKSLHLPRLLQLSAKRNAKDEESAICCVFEDYRAGRTKGVRVKDNNFQENRESVEPKVKQRLVSKLKFLHGENGGLEEGNNGKNGVGAESTCSLGENCVLRRLSENSYRESIEFVDVFLKSLTRVLEDSSSSSRKVVENQSFLMLYEISQLYDAALVLKSQAGGLVNLGRITESLQSSLLAIVAQSLKLLNEILAYPSHIYFGNLNREYDDSKIERRKYDTLVKRRYPEEKLDEYELVGSFSFINVNEEEKKDLDEYLYYIDAILDASENAKQILESLKVTYDSEDTEWNEVFYGFLRLFQKIFAYNDVNWHLAQQDSNVLYFWNRYYDACSHYVYYEEHCHDCKKPKMDPDLNSREDYCVCFLSTERCNFRVKVVVEEMMKNDLASAKQLFSLLKSVKQLYIKSRLLELMSQFTAQIEGFADVFSKQGALQSVFEALEGSSKDHFYLLGTTLSEVSYEEHKPAAYLSLVNEKDLKIFMSFPPCTTEALMLIHSYVVSSRWHVSAKDSASLVRYAKNLVLVYTYYNCTHESTKSMELLSTFSQVLHVTLESVLFAQVCVKDLEIRGDPFCKHIVEKLDSVDRIKDMEALSSRLDLELCNMVTCSLVILMNLSKLGSFVEYQAIRSFTNYLSVYMSTLNSRCGESMVERLSSMRVNDLPNLYKCMLNVVYTKETQVQELEDVIKMKIASFMDFESLPIFQLAVSLLDPYINTRVTSKFTGKVFKLASKMGVFNNDTTTGRGLKQYFSRECEQLSSLLDQEFDDGKLVFYRKFVFNYSALLRANIDTGEGHSKVDLLEEFGLEFVLNTLSKMISILKFKSGGNLENIFQYMLKALLCSTMTMGYGLGFKGTDYTPLLEFITMERNYGGNSRGLASVVMLYLFIVGFGMDENGVVGSKDRVDLAMLSKMHENLNSLYFSKEFKAAEMALKLDDIQPVDSLGLGFEESLRRFRACISNTTKNDLIELYYWNQNNFYNFSLPPSLFKKLIAFKQYLHPHLFGTISRCLSRFAEPILSLDTTKDKTRHADTMDNDKRRALAGTSGFDEAASKGHDKTVDYTRYDKSSQVSVHEMKGFDGRFHSVPLSNNVLDEPMKIIKNLYEGELDFAKAKLLKMESQLHILANSLQLSQMTNENMRNRIKLLEKQAEPSKENLDVELERERQRYCHLEQMYNVST</sequence>
<keyword evidence="1" id="KW-0175">Coiled coil</keyword>
<evidence type="ECO:0000313" key="2">
    <source>
        <dbReference type="EMBL" id="UKJ88152.2"/>
    </source>
</evidence>
<evidence type="ECO:0000313" key="3">
    <source>
        <dbReference type="Proteomes" id="UP000244803"/>
    </source>
</evidence>
<gene>
    <name evidence="2" type="ORF">MACJ_000595</name>
</gene>